<gene>
    <name evidence="3" type="ORF">A11Q_568</name>
</gene>
<evidence type="ECO:0000259" key="2">
    <source>
        <dbReference type="Pfam" id="PF10135"/>
    </source>
</evidence>
<evidence type="ECO:0000256" key="1">
    <source>
        <dbReference type="SAM" id="MobiDB-lite"/>
    </source>
</evidence>
<keyword evidence="4" id="KW-1185">Reference proteome</keyword>
<feature type="region of interest" description="Disordered" evidence="1">
    <location>
        <begin position="1"/>
        <end position="22"/>
    </location>
</feature>
<dbReference type="KEGG" id="bex:A11Q_568"/>
<evidence type="ECO:0000313" key="3">
    <source>
        <dbReference type="EMBL" id="AGH94788.1"/>
    </source>
</evidence>
<dbReference type="HOGENOM" id="CLU_1173612_0_0_7"/>
<accession>M4V6F7</accession>
<organism evidence="3 4">
    <name type="scientific">Pseudobdellovibrio exovorus JSS</name>
    <dbReference type="NCBI Taxonomy" id="1184267"/>
    <lineage>
        <taxon>Bacteria</taxon>
        <taxon>Pseudomonadati</taxon>
        <taxon>Bdellovibrionota</taxon>
        <taxon>Bdellovibrionia</taxon>
        <taxon>Bdellovibrionales</taxon>
        <taxon>Pseudobdellovibrionaceae</taxon>
        <taxon>Pseudobdellovibrio</taxon>
    </lineage>
</organism>
<sequence>MSEITKLNPIKAPVQSEKPRSVTEEKLRDVAKLYEGQFIREMMKQMRATVQEGGLIKKNNAEKIFSDQLDGEYANSWVEAGGIGMSDLIYEQLMEKYGTRLGLRQPVEKPQGPLDLNTKSNYSGFTEVKSSEALAPSVHEGGQPVTLQIQTQSEGQAELKSPWAGVLLDKKHLEMDQIQYQIKHDNGLESLIMTRGTGLGNGPKLSSGDRIEAGQRLGWVSAASPLFWTLKPDVSE</sequence>
<feature type="domain" description="Flagellar protein FlgJ N-terminal" evidence="2">
    <location>
        <begin position="44"/>
        <end position="92"/>
    </location>
</feature>
<dbReference type="OrthoDB" id="280272at2"/>
<keyword evidence="3" id="KW-0966">Cell projection</keyword>
<dbReference type="EMBL" id="CP003537">
    <property type="protein sequence ID" value="AGH94788.1"/>
    <property type="molecule type" value="Genomic_DNA"/>
</dbReference>
<protein>
    <submittedName>
        <fullName evidence="3">Flagellar protein FlgJ</fullName>
    </submittedName>
</protein>
<reference evidence="3 4" key="1">
    <citation type="journal article" date="2013" name="ISME J.">
        <title>By their genes ye shall know them: genomic signatures of predatory bacteria.</title>
        <authorList>
            <person name="Pasternak Z."/>
            <person name="Pietrokovski S."/>
            <person name="Rotem O."/>
            <person name="Gophna U."/>
            <person name="Lurie-Weinberger M.N."/>
            <person name="Jurkevitch E."/>
        </authorList>
    </citation>
    <scope>NUCLEOTIDE SEQUENCE [LARGE SCALE GENOMIC DNA]</scope>
    <source>
        <strain evidence="3 4">JSS</strain>
    </source>
</reference>
<dbReference type="eggNOG" id="COG3951">
    <property type="taxonomic scope" value="Bacteria"/>
</dbReference>
<dbReference type="InterPro" id="IPR019301">
    <property type="entry name" value="Flagellar_prot_FlgJ_N"/>
</dbReference>
<dbReference type="Pfam" id="PF10135">
    <property type="entry name" value="Rod-binding"/>
    <property type="match status" value="1"/>
</dbReference>
<name>M4V6F7_9BACT</name>
<keyword evidence="3" id="KW-0969">Cilium</keyword>
<dbReference type="STRING" id="1184267.A11Q_568"/>
<dbReference type="Proteomes" id="UP000012040">
    <property type="component" value="Chromosome"/>
</dbReference>
<evidence type="ECO:0000313" key="4">
    <source>
        <dbReference type="Proteomes" id="UP000012040"/>
    </source>
</evidence>
<dbReference type="PATRIC" id="fig|1184267.3.peg.578"/>
<proteinExistence type="predicted"/>
<dbReference type="RefSeq" id="WP_015469278.1">
    <property type="nucleotide sequence ID" value="NC_020813.1"/>
</dbReference>
<keyword evidence="3" id="KW-0282">Flagellum</keyword>
<dbReference type="AlphaFoldDB" id="M4V6F7"/>